<gene>
    <name evidence="2" type="ORF">PCOR1329_LOCUS54663</name>
</gene>
<evidence type="ECO:0000313" key="3">
    <source>
        <dbReference type="Proteomes" id="UP001189429"/>
    </source>
</evidence>
<organism evidence="2 3">
    <name type="scientific">Prorocentrum cordatum</name>
    <dbReference type="NCBI Taxonomy" id="2364126"/>
    <lineage>
        <taxon>Eukaryota</taxon>
        <taxon>Sar</taxon>
        <taxon>Alveolata</taxon>
        <taxon>Dinophyceae</taxon>
        <taxon>Prorocentrales</taxon>
        <taxon>Prorocentraceae</taxon>
        <taxon>Prorocentrum</taxon>
    </lineage>
</organism>
<dbReference type="Pfam" id="PF21089">
    <property type="entry name" value="PKS_DH_N"/>
    <property type="match status" value="1"/>
</dbReference>
<comment type="caution">
    <text evidence="2">The sequence shown here is derived from an EMBL/GenBank/DDBJ whole genome shotgun (WGS) entry which is preliminary data.</text>
</comment>
<dbReference type="InterPro" id="IPR042104">
    <property type="entry name" value="PKS_dehydratase_sf"/>
</dbReference>
<evidence type="ECO:0000313" key="2">
    <source>
        <dbReference type="EMBL" id="CAK0867805.1"/>
    </source>
</evidence>
<protein>
    <recommendedName>
        <fullName evidence="1">Polyketide synthase dehydratase domain-containing protein</fullName>
    </recommendedName>
</protein>
<proteinExistence type="predicted"/>
<sequence>MAVPGALVLAGTPEGASSSVALPDGAWDILGLGSSDDPVALAKDWQVKNGQVTLLTAADHVSSRHGVEVEKAEAHRHRWQQEAEERLARARAKRTPVERAAEAGVGVMKQGKFAWSKDGQRAFHWRKLYHALLGDVQETRSGFVTECVISPTAMRLYTDHRVLGAVVVPGVSHVSLFAAVGAVALPSPGMDWHINIKEVLFERPFMINSGAEVIAAVDGGVDPQEVGVPVVYCRAGSVSKVPGPIVPAADWTRSLA</sequence>
<dbReference type="Gene3D" id="3.10.129.110">
    <property type="entry name" value="Polyketide synthase dehydratase"/>
    <property type="match status" value="1"/>
</dbReference>
<dbReference type="Proteomes" id="UP001189429">
    <property type="component" value="Unassembled WGS sequence"/>
</dbReference>
<keyword evidence="3" id="KW-1185">Reference proteome</keyword>
<dbReference type="InterPro" id="IPR049552">
    <property type="entry name" value="PKS_DH_N"/>
</dbReference>
<feature type="domain" description="Polyketide synthase dehydratase" evidence="1">
    <location>
        <begin position="130"/>
        <end position="213"/>
    </location>
</feature>
<accession>A0ABN9V570</accession>
<name>A0ABN9V570_9DINO</name>
<reference evidence="2" key="1">
    <citation type="submission" date="2023-10" db="EMBL/GenBank/DDBJ databases">
        <authorList>
            <person name="Chen Y."/>
            <person name="Shah S."/>
            <person name="Dougan E. K."/>
            <person name="Thang M."/>
            <person name="Chan C."/>
        </authorList>
    </citation>
    <scope>NUCLEOTIDE SEQUENCE [LARGE SCALE GENOMIC DNA]</scope>
</reference>
<evidence type="ECO:0000259" key="1">
    <source>
        <dbReference type="Pfam" id="PF21089"/>
    </source>
</evidence>
<dbReference type="EMBL" id="CAUYUJ010016683">
    <property type="protein sequence ID" value="CAK0867805.1"/>
    <property type="molecule type" value="Genomic_DNA"/>
</dbReference>